<keyword evidence="2" id="KW-1185">Reference proteome</keyword>
<dbReference type="RefSeq" id="XP_043162417.1">
    <property type="nucleotide sequence ID" value="XM_043306482.1"/>
</dbReference>
<dbReference type="OrthoDB" id="10260355at2759"/>
<comment type="caution">
    <text evidence="1">The sequence shown here is derived from an EMBL/GenBank/DDBJ whole genome shotgun (WGS) entry which is preliminary data.</text>
</comment>
<proteinExistence type="predicted"/>
<dbReference type="EMBL" id="BHVY01000008">
    <property type="protein sequence ID" value="GIJ91671.1"/>
    <property type="molecule type" value="Genomic_DNA"/>
</dbReference>
<name>A0A9P3BQ19_9EURO</name>
<dbReference type="AlphaFoldDB" id="A0A9P3BQ19"/>
<gene>
    <name evidence="1" type="ORF">Asppvi_010643</name>
</gene>
<dbReference type="GeneID" id="67009253"/>
<dbReference type="Gene3D" id="3.50.50.60">
    <property type="entry name" value="FAD/NAD(P)-binding domain"/>
    <property type="match status" value="1"/>
</dbReference>
<reference evidence="1 2" key="1">
    <citation type="submission" date="2018-10" db="EMBL/GenBank/DDBJ databases">
        <title>Pan-genome distribution and transcriptional activeness of fungal secondary metabolism genes in Aspergillus section Fumigati.</title>
        <authorList>
            <person name="Takahashi H."/>
            <person name="Umemura M."/>
            <person name="Ninomiya A."/>
            <person name="Kusuya Y."/>
            <person name="Urayama S."/>
            <person name="Shimizu M."/>
            <person name="Watanabe A."/>
            <person name="Kamei K."/>
            <person name="Yaguchi T."/>
            <person name="Hagiwara D."/>
        </authorList>
    </citation>
    <scope>NUCLEOTIDE SEQUENCE [LARGE SCALE GENOMIC DNA]</scope>
    <source>
        <strain evidence="1 2">IFM 55266</strain>
    </source>
</reference>
<dbReference type="InterPro" id="IPR036188">
    <property type="entry name" value="FAD/NAD-bd_sf"/>
</dbReference>
<dbReference type="SUPFAM" id="SSF51905">
    <property type="entry name" value="FAD/NAD(P)-binding domain"/>
    <property type="match status" value="1"/>
</dbReference>
<sequence length="87" mass="9263">MLVGRDMITQIKVEFEDHPVHGESVKVADQFFWTNVRGVFVAGDAATPMKVVSQAIGNGSAVAAGIAVQLVNDDHGDSLGGKRRQLT</sequence>
<evidence type="ECO:0000313" key="1">
    <source>
        <dbReference type="EMBL" id="GIJ91671.1"/>
    </source>
</evidence>
<evidence type="ECO:0008006" key="3">
    <source>
        <dbReference type="Google" id="ProtNLM"/>
    </source>
</evidence>
<evidence type="ECO:0000313" key="2">
    <source>
        <dbReference type="Proteomes" id="UP001043456"/>
    </source>
</evidence>
<dbReference type="Proteomes" id="UP001043456">
    <property type="component" value="Unassembled WGS sequence"/>
</dbReference>
<organism evidence="1 2">
    <name type="scientific">Aspergillus pseudoviridinutans</name>
    <dbReference type="NCBI Taxonomy" id="1517512"/>
    <lineage>
        <taxon>Eukaryota</taxon>
        <taxon>Fungi</taxon>
        <taxon>Dikarya</taxon>
        <taxon>Ascomycota</taxon>
        <taxon>Pezizomycotina</taxon>
        <taxon>Eurotiomycetes</taxon>
        <taxon>Eurotiomycetidae</taxon>
        <taxon>Eurotiales</taxon>
        <taxon>Aspergillaceae</taxon>
        <taxon>Aspergillus</taxon>
        <taxon>Aspergillus subgen. Fumigati</taxon>
    </lineage>
</organism>
<accession>A0A9P3BQ19</accession>
<protein>
    <recommendedName>
        <fullName evidence="3">FAD/NAD(P)-binding domain-containing protein</fullName>
    </recommendedName>
</protein>